<reference evidence="2 3" key="1">
    <citation type="journal article" date="2022" name="bioRxiv">
        <title>Ecology and evolution of chlamydial symbionts of arthropods.</title>
        <authorList>
            <person name="Halter T."/>
            <person name="Koestlbacher S."/>
            <person name="Collingro A."/>
            <person name="Sixt B.S."/>
            <person name="Toenshoff E.R."/>
            <person name="Hendrickx F."/>
            <person name="Kostanjsek R."/>
            <person name="Horn M."/>
        </authorList>
    </citation>
    <scope>NUCLEOTIDE SEQUENCE [LARGE SCALE GENOMIC DNA]</scope>
    <source>
        <strain evidence="2">W744xW776</strain>
    </source>
</reference>
<dbReference type="RefSeq" id="WP_215217566.1">
    <property type="nucleotide sequence ID" value="NZ_CP075587.1"/>
</dbReference>
<dbReference type="CDD" id="cd06127">
    <property type="entry name" value="DEDDh"/>
    <property type="match status" value="1"/>
</dbReference>
<evidence type="ECO:0000313" key="2">
    <source>
        <dbReference type="EMBL" id="QYF48562.1"/>
    </source>
</evidence>
<dbReference type="PANTHER" id="PTHR30231:SF41">
    <property type="entry name" value="DNA POLYMERASE III SUBUNIT EPSILON"/>
    <property type="match status" value="1"/>
</dbReference>
<gene>
    <name evidence="2" type="ORF">RHABOEDO_000746</name>
</gene>
<dbReference type="Gene3D" id="3.30.420.10">
    <property type="entry name" value="Ribonuclease H-like superfamily/Ribonuclease H"/>
    <property type="match status" value="1"/>
</dbReference>
<dbReference type="InterPro" id="IPR012337">
    <property type="entry name" value="RNaseH-like_sf"/>
</dbReference>
<dbReference type="EC" id="2.7.7.7" evidence="2"/>
<accession>A0ABX8V232</accession>
<dbReference type="Pfam" id="PF00929">
    <property type="entry name" value="RNase_T"/>
    <property type="match status" value="1"/>
</dbReference>
<dbReference type="InterPro" id="IPR036397">
    <property type="entry name" value="RNaseH_sf"/>
</dbReference>
<dbReference type="NCBIfam" id="NF004963">
    <property type="entry name" value="PRK06309.1"/>
    <property type="match status" value="1"/>
</dbReference>
<keyword evidence="3" id="KW-1185">Reference proteome</keyword>
<keyword evidence="2" id="KW-0808">Transferase</keyword>
<evidence type="ECO:0000313" key="3">
    <source>
        <dbReference type="Proteomes" id="UP000826014"/>
    </source>
</evidence>
<dbReference type="InterPro" id="IPR024530">
    <property type="entry name" value="QSregVF_b"/>
</dbReference>
<dbReference type="GO" id="GO:0003887">
    <property type="term" value="F:DNA-directed DNA polymerase activity"/>
    <property type="evidence" value="ECO:0007669"/>
    <property type="project" value="UniProtKB-EC"/>
</dbReference>
<keyword evidence="2" id="KW-0548">Nucleotidyltransferase</keyword>
<dbReference type="Proteomes" id="UP000826014">
    <property type="component" value="Chromosome"/>
</dbReference>
<dbReference type="SMART" id="SM00479">
    <property type="entry name" value="EXOIII"/>
    <property type="match status" value="1"/>
</dbReference>
<protein>
    <submittedName>
        <fullName evidence="2">DNA polymerase III PolC-type</fullName>
        <ecNumber evidence="2">2.7.7.7</ecNumber>
    </submittedName>
</protein>
<proteinExistence type="predicted"/>
<name>A0ABX8V232_9BACT</name>
<evidence type="ECO:0000259" key="1">
    <source>
        <dbReference type="SMART" id="SM00479"/>
    </source>
</evidence>
<dbReference type="NCBIfam" id="TIGR00573">
    <property type="entry name" value="dnaq"/>
    <property type="match status" value="1"/>
</dbReference>
<dbReference type="EMBL" id="CP075587">
    <property type="protein sequence ID" value="QYF48562.1"/>
    <property type="molecule type" value="Genomic_DNA"/>
</dbReference>
<dbReference type="PANTHER" id="PTHR30231">
    <property type="entry name" value="DNA POLYMERASE III SUBUNIT EPSILON"/>
    <property type="match status" value="1"/>
</dbReference>
<feature type="domain" description="Exonuclease" evidence="1">
    <location>
        <begin position="5"/>
        <end position="170"/>
    </location>
</feature>
<sequence>MKKLRPIYYDTETTGVKSAKDRIIEIAAYDPIEDRSFVELINPECPIPKEASAIHHITDEMVKDAPSFKVIAEKFTQFCPDNTVLIAHNNDAFDQLFLEAEFKRAEVPLPFFQYIDTLKWARKYRNDLPRHSLQFLRETYGFSANQAHRALDDVIILHQVFSVMIDDLPIQTVLQLLSKPQVVSRMPFGKHQGKPLEEVPRNYVTWLASSGAFDKPENKELKQGFEKLGILTPLLTKT</sequence>
<dbReference type="InterPro" id="IPR006054">
    <property type="entry name" value="DnaQ"/>
</dbReference>
<dbReference type="SUPFAM" id="SSF53098">
    <property type="entry name" value="Ribonuclease H-like"/>
    <property type="match status" value="1"/>
</dbReference>
<dbReference type="InterPro" id="IPR013520">
    <property type="entry name" value="Ribonucl_H"/>
</dbReference>
<dbReference type="Pfam" id="PF12843">
    <property type="entry name" value="QSregVF_b"/>
    <property type="match status" value="1"/>
</dbReference>
<organism evidence="2 3">
    <name type="scientific">Candidatus Rhabdochlamydia oedothoracis</name>
    <dbReference type="NCBI Taxonomy" id="2720720"/>
    <lineage>
        <taxon>Bacteria</taxon>
        <taxon>Pseudomonadati</taxon>
        <taxon>Chlamydiota</taxon>
        <taxon>Chlamydiia</taxon>
        <taxon>Parachlamydiales</taxon>
        <taxon>Candidatus Rhabdochlamydiaceae</taxon>
        <taxon>Candidatus Rhabdochlamydia</taxon>
    </lineage>
</organism>